<accession>A0A9W7SWG1</accession>
<comment type="caution">
    <text evidence="1">The sequence shown here is derived from an EMBL/GenBank/DDBJ whole genome shotgun (WGS) entry which is preliminary data.</text>
</comment>
<evidence type="ECO:0000313" key="1">
    <source>
        <dbReference type="EMBL" id="KAH9835523.1"/>
    </source>
</evidence>
<dbReference type="AlphaFoldDB" id="A0A9W7SWG1"/>
<keyword evidence="2" id="KW-1185">Reference proteome</keyword>
<organism evidence="1 2">
    <name type="scientific">Teratosphaeria destructans</name>
    <dbReference type="NCBI Taxonomy" id="418781"/>
    <lineage>
        <taxon>Eukaryota</taxon>
        <taxon>Fungi</taxon>
        <taxon>Dikarya</taxon>
        <taxon>Ascomycota</taxon>
        <taxon>Pezizomycotina</taxon>
        <taxon>Dothideomycetes</taxon>
        <taxon>Dothideomycetidae</taxon>
        <taxon>Mycosphaerellales</taxon>
        <taxon>Teratosphaeriaceae</taxon>
        <taxon>Teratosphaeria</taxon>
    </lineage>
</organism>
<name>A0A9W7SWG1_9PEZI</name>
<sequence>MMVLLPAEDRSAPIRAIMAHCPSPTVDVRAGLVLSYTGPQTDQVGMAIELAAELRMPIMRNNDQGDWHFGEWGSKDKAEGGALWFDWQNGCGAHMSKADPTIKLVDIPELTSVRKLFYFRHVNTRGRHPLFGQQPARYVLELPHLETLVLSRDFGSSDLRDKIYALWNSARDEEGLDFRVDYPKPIAQVYGDFARAWALQHGRLDVLEFYKGAPSWAPDWSLPAASSYLVRRDRIPPRNMSYMPDLEGPLYWADGGGLSRDTFDAPRFTFGGEVLDDTGIILDTIHHMFPDPPKVATGNDSFLRSNDISRVLPLGPREMRSLPRQQLMDMTSRSKQQPCSTATAPTARKLWKTREDRRYRVCGSCFAQGWMESEVLTKPLGAETTRDLWAALAGSDSLQLV</sequence>
<reference evidence="1 2" key="2">
    <citation type="journal article" date="2021" name="Curr. Genet.">
        <title>Genetic response to nitrogen starvation in the aggressive Eucalyptus foliar pathogen Teratosphaeria destructans.</title>
        <authorList>
            <person name="Havenga M."/>
            <person name="Wingfield B.D."/>
            <person name="Wingfield M.J."/>
            <person name="Dreyer L.L."/>
            <person name="Roets F."/>
            <person name="Aylward J."/>
        </authorList>
    </citation>
    <scope>NUCLEOTIDE SEQUENCE [LARGE SCALE GENOMIC DNA]</scope>
    <source>
        <strain evidence="1">CMW44962</strain>
    </source>
</reference>
<dbReference type="Proteomes" id="UP001138500">
    <property type="component" value="Unassembled WGS sequence"/>
</dbReference>
<protein>
    <submittedName>
        <fullName evidence="1">Heterokaryon incompatibility protein</fullName>
    </submittedName>
</protein>
<dbReference type="PANTHER" id="PTHR24148">
    <property type="entry name" value="ANKYRIN REPEAT DOMAIN-CONTAINING PROTEIN 39 HOMOLOG-RELATED"/>
    <property type="match status" value="1"/>
</dbReference>
<dbReference type="InterPro" id="IPR052895">
    <property type="entry name" value="HetReg/Transcr_Mod"/>
</dbReference>
<reference evidence="1 2" key="1">
    <citation type="journal article" date="2018" name="IMA Fungus">
        <title>IMA Genome-F 10: Nine draft genome sequences of Claviceps purpurea s.lat., including C. arundinis, C. humidiphila, and C. cf. spartinae, pseudomolecules for the pitch canker pathogen Fusarium circinatum, draft genome of Davidsoniella eucalypti, Grosmannia galeiformis, Quambalaria eucalypti, and Teratosphaeria destructans.</title>
        <authorList>
            <person name="Wingfield B.D."/>
            <person name="Liu M."/>
            <person name="Nguyen H.D."/>
            <person name="Lane F.A."/>
            <person name="Morgan S.W."/>
            <person name="De Vos L."/>
            <person name="Wilken P.M."/>
            <person name="Duong T.A."/>
            <person name="Aylward J."/>
            <person name="Coetzee M.P."/>
            <person name="Dadej K."/>
            <person name="De Beer Z.W."/>
            <person name="Findlay W."/>
            <person name="Havenga M."/>
            <person name="Kolarik M."/>
            <person name="Menzies J.G."/>
            <person name="Naidoo K."/>
            <person name="Pochopski O."/>
            <person name="Shoukouhi P."/>
            <person name="Santana Q.C."/>
            <person name="Seifert K.A."/>
            <person name="Soal N."/>
            <person name="Steenkamp E.T."/>
            <person name="Tatham C.T."/>
            <person name="van der Nest M.A."/>
            <person name="Wingfield M.J."/>
        </authorList>
    </citation>
    <scope>NUCLEOTIDE SEQUENCE [LARGE SCALE GENOMIC DNA]</scope>
    <source>
        <strain evidence="1">CMW44962</strain>
    </source>
</reference>
<gene>
    <name evidence="1" type="ORF">Tdes44962_MAKER08515</name>
</gene>
<proteinExistence type="predicted"/>
<dbReference type="EMBL" id="RIBY02000902">
    <property type="protein sequence ID" value="KAH9835523.1"/>
    <property type="molecule type" value="Genomic_DNA"/>
</dbReference>
<dbReference type="OrthoDB" id="4850726at2759"/>
<dbReference type="PANTHER" id="PTHR24148:SF64">
    <property type="entry name" value="HETEROKARYON INCOMPATIBILITY DOMAIN-CONTAINING PROTEIN"/>
    <property type="match status" value="1"/>
</dbReference>
<evidence type="ECO:0000313" key="2">
    <source>
        <dbReference type="Proteomes" id="UP001138500"/>
    </source>
</evidence>